<dbReference type="SMART" id="SM00387">
    <property type="entry name" value="HATPase_c"/>
    <property type="match status" value="1"/>
</dbReference>
<sequence length="1120" mass="126610">MMPFDFTDFYVVVALVIVAISLLLLWTRSLNKAVQSRTAELQQLENIQGARAERFRLYSCLLGEIIQLESIDNSDTFTLIREITQLIGETLGIERVSVWQYQDNGTRLECADFFETEQRKHDPLAIFSEDFFAVVRELLQNNRYIAVDDVLTDSRIEKYKEIYLVPRGITSIFICNILSGGRKLGVICLARQYQPYVWSDEKINFTFQVADHIGLAIGNQERLNLLRALKKNEEILLRAQAVSKTGHLYLKFETENIIGSAEVYQIFGIIDSALLTPEILLEQVHPADRRKVEQTWQRARQEEQAVYTNRYRLLIDSQIKWVEERAEVEYNLMGQAVDVLIIVQDITTKVKTAQELEHHRQNLEKMIDIRTQELESAKIAAEKANAVKSMFLANMSHEIRTPMNAIIGLAYLALKTDLTVKQRDYLDKIHRAGNSLLQIINDILDFSKMEAQNLPLEKIDFFLDDVIRGVVDVTSAKAYDKGLEFLYYIPPDLPVSLIGDPLRLGQVITNLVNNALKFTAKGEVAIRVKQLQETDARIQLQFTIRDTGIGLSSQEVDKLFQPFIQADGSTTRKYGGTGLGLSIVKQLVERMEGDIRVMSKPAVGSSFIFTAWFGISEIKQKQQNRLPKELNHLRILVVDDNPTARDILFEYLTAMEFCVDTAASGEEAIQLVENLNAKPYGVIFMDWQMPGADGLQTAQSIKLKVNKGIPPPIVMVTAYDREELREKAAQAGLEGVLIKPVSPSMLLNTLLQLFSANKDGSSRHKQQEQSYGLWGMKVLLAEDNVINQQIAIELMESQGVLVDVAENGKEAVDKVLHEHKLYDVILLDLQMPVMDGFEAAREIRKVDQKLPLLAFTAHAMSDQRDRCLAMGMNGHITKPIDPQVLFATLSIWKNHHAISPINTDFSFQIPKENHILNFGKTVIQGIDIVDGLQRVSYNEVLYQRILGQFMNGYRTVDKQLFDAWDNGETDLVISLAHTLKGIAGNIGAVALQNTASLIEKGLLHPDVQIETIQNLLDQFSENLDEVIQSIDTYLKSQPTGKAVPATMVMSIQECHEKLRTFLMDADSEAIAFFASVKGIFLEKHNRDLVKSLDKALNMFDFDAALNLLKIFEAKGEDDEK</sequence>
<dbReference type="InterPro" id="IPR036641">
    <property type="entry name" value="HPT_dom_sf"/>
</dbReference>
<evidence type="ECO:0000256" key="15">
    <source>
        <dbReference type="ARBA" id="ARBA00064003"/>
    </source>
</evidence>
<keyword evidence="25" id="KW-1185">Reference proteome</keyword>
<evidence type="ECO:0000256" key="4">
    <source>
        <dbReference type="ARBA" id="ARBA00012438"/>
    </source>
</evidence>
<dbReference type="InterPro" id="IPR008207">
    <property type="entry name" value="Sig_transdc_His_kin_Hpt_dom"/>
</dbReference>
<dbReference type="Pfam" id="PF00072">
    <property type="entry name" value="Response_reg"/>
    <property type="match status" value="2"/>
</dbReference>
<dbReference type="InterPro" id="IPR003594">
    <property type="entry name" value="HATPase_dom"/>
</dbReference>
<dbReference type="GO" id="GO:0005524">
    <property type="term" value="F:ATP binding"/>
    <property type="evidence" value="ECO:0007669"/>
    <property type="project" value="UniProtKB-KW"/>
</dbReference>
<dbReference type="InterPro" id="IPR004358">
    <property type="entry name" value="Sig_transdc_His_kin-like_C"/>
</dbReference>
<keyword evidence="8 20" id="KW-0812">Transmembrane</keyword>
<name>A0A1H6VYD8_9FIRM</name>
<evidence type="ECO:0000256" key="12">
    <source>
        <dbReference type="ARBA" id="ARBA00022989"/>
    </source>
</evidence>
<dbReference type="Proteomes" id="UP000199662">
    <property type="component" value="Unassembled WGS sequence"/>
</dbReference>
<evidence type="ECO:0000313" key="24">
    <source>
        <dbReference type="EMBL" id="SEJ09649.1"/>
    </source>
</evidence>
<dbReference type="InterPro" id="IPR013655">
    <property type="entry name" value="PAS_fold_3"/>
</dbReference>
<keyword evidence="13" id="KW-0902">Two-component regulatory system</keyword>
<comment type="catalytic activity">
    <reaction evidence="1">
        <text>ATP + protein L-histidine = ADP + protein N-phospho-L-histidine.</text>
        <dbReference type="EC" id="2.7.13.3"/>
    </reaction>
</comment>
<feature type="domain" description="Response regulatory" evidence="22">
    <location>
        <begin position="777"/>
        <end position="893"/>
    </location>
</feature>
<dbReference type="GO" id="GO:0000155">
    <property type="term" value="F:phosphorelay sensor kinase activity"/>
    <property type="evidence" value="ECO:0007669"/>
    <property type="project" value="InterPro"/>
</dbReference>
<dbReference type="InterPro" id="IPR003661">
    <property type="entry name" value="HisK_dim/P_dom"/>
</dbReference>
<keyword evidence="14 20" id="KW-0472">Membrane</keyword>
<protein>
    <recommendedName>
        <fullName evidence="17">Circadian input-output histidine kinase CikA</fullName>
        <ecNumber evidence="4">2.7.13.3</ecNumber>
    </recommendedName>
    <alternativeName>
        <fullName evidence="16">Sensory/regulatory protein RpfC</fullName>
    </alternativeName>
</protein>
<dbReference type="Gene3D" id="3.30.565.10">
    <property type="entry name" value="Histidine kinase-like ATPase, C-terminal domain"/>
    <property type="match status" value="1"/>
</dbReference>
<dbReference type="InterPro" id="IPR036097">
    <property type="entry name" value="HisK_dim/P_sf"/>
</dbReference>
<dbReference type="SUPFAM" id="SSF55781">
    <property type="entry name" value="GAF domain-like"/>
    <property type="match status" value="1"/>
</dbReference>
<dbReference type="Gene3D" id="3.40.50.2300">
    <property type="match status" value="2"/>
</dbReference>
<feature type="domain" description="Histidine kinase" evidence="21">
    <location>
        <begin position="394"/>
        <end position="615"/>
    </location>
</feature>
<dbReference type="Pfam" id="PF08447">
    <property type="entry name" value="PAS_3"/>
    <property type="match status" value="1"/>
</dbReference>
<evidence type="ECO:0000256" key="19">
    <source>
        <dbReference type="PROSITE-ProRule" id="PRU00169"/>
    </source>
</evidence>
<dbReference type="PANTHER" id="PTHR45339">
    <property type="entry name" value="HYBRID SIGNAL TRANSDUCTION HISTIDINE KINASE J"/>
    <property type="match status" value="1"/>
</dbReference>
<dbReference type="InterPro" id="IPR036890">
    <property type="entry name" value="HATPase_C_sf"/>
</dbReference>
<evidence type="ECO:0000256" key="7">
    <source>
        <dbReference type="ARBA" id="ARBA00022679"/>
    </source>
</evidence>
<dbReference type="PROSITE" id="PS50894">
    <property type="entry name" value="HPT"/>
    <property type="match status" value="1"/>
</dbReference>
<dbReference type="Pfam" id="PF01627">
    <property type="entry name" value="Hpt"/>
    <property type="match status" value="1"/>
</dbReference>
<dbReference type="CDD" id="cd00082">
    <property type="entry name" value="HisKA"/>
    <property type="match status" value="1"/>
</dbReference>
<dbReference type="Gene3D" id="3.30.450.40">
    <property type="match status" value="1"/>
</dbReference>
<keyword evidence="6 19" id="KW-0597">Phosphoprotein</keyword>
<feature type="modified residue" description="Phosphohistidine" evidence="18">
    <location>
        <position position="977"/>
    </location>
</feature>
<dbReference type="SUPFAM" id="SSF52172">
    <property type="entry name" value="CheY-like"/>
    <property type="match status" value="2"/>
</dbReference>
<organism evidence="24 25">
    <name type="scientific">Propionispira arboris</name>
    <dbReference type="NCBI Taxonomy" id="84035"/>
    <lineage>
        <taxon>Bacteria</taxon>
        <taxon>Bacillati</taxon>
        <taxon>Bacillota</taxon>
        <taxon>Negativicutes</taxon>
        <taxon>Selenomonadales</taxon>
        <taxon>Selenomonadaceae</taxon>
        <taxon>Propionispira</taxon>
    </lineage>
</organism>
<dbReference type="Pfam" id="PF02518">
    <property type="entry name" value="HATPase_c"/>
    <property type="match status" value="1"/>
</dbReference>
<keyword evidence="10 24" id="KW-0418">Kinase</keyword>
<dbReference type="SUPFAM" id="SSF55785">
    <property type="entry name" value="PYP-like sensor domain (PAS domain)"/>
    <property type="match status" value="1"/>
</dbReference>
<evidence type="ECO:0000256" key="16">
    <source>
        <dbReference type="ARBA" id="ARBA00068150"/>
    </source>
</evidence>
<evidence type="ECO:0000259" key="23">
    <source>
        <dbReference type="PROSITE" id="PS50894"/>
    </source>
</evidence>
<feature type="modified residue" description="4-aspartylphosphate" evidence="19">
    <location>
        <position position="686"/>
    </location>
</feature>
<evidence type="ECO:0000256" key="11">
    <source>
        <dbReference type="ARBA" id="ARBA00022840"/>
    </source>
</evidence>
<evidence type="ECO:0000256" key="1">
    <source>
        <dbReference type="ARBA" id="ARBA00000085"/>
    </source>
</evidence>
<dbReference type="EC" id="2.7.13.3" evidence="4"/>
<evidence type="ECO:0000256" key="10">
    <source>
        <dbReference type="ARBA" id="ARBA00022777"/>
    </source>
</evidence>
<gene>
    <name evidence="24" type="ORF">SAMN05660742_103146</name>
</gene>
<keyword evidence="9" id="KW-0547">Nucleotide-binding</keyword>
<dbReference type="Gene3D" id="1.10.287.130">
    <property type="match status" value="1"/>
</dbReference>
<evidence type="ECO:0000256" key="8">
    <source>
        <dbReference type="ARBA" id="ARBA00022692"/>
    </source>
</evidence>
<evidence type="ECO:0000313" key="25">
    <source>
        <dbReference type="Proteomes" id="UP000199662"/>
    </source>
</evidence>
<evidence type="ECO:0000256" key="6">
    <source>
        <dbReference type="ARBA" id="ARBA00022553"/>
    </source>
</evidence>
<dbReference type="FunFam" id="1.10.287.130:FF:000002">
    <property type="entry name" value="Two-component osmosensing histidine kinase"/>
    <property type="match status" value="1"/>
</dbReference>
<dbReference type="PRINTS" id="PR00344">
    <property type="entry name" value="BCTRLSENSOR"/>
</dbReference>
<dbReference type="InterPro" id="IPR035965">
    <property type="entry name" value="PAS-like_dom_sf"/>
</dbReference>
<dbReference type="PROSITE" id="PS50109">
    <property type="entry name" value="HIS_KIN"/>
    <property type="match status" value="1"/>
</dbReference>
<evidence type="ECO:0000256" key="18">
    <source>
        <dbReference type="PROSITE-ProRule" id="PRU00110"/>
    </source>
</evidence>
<dbReference type="FunFam" id="3.30.565.10:FF:000010">
    <property type="entry name" value="Sensor histidine kinase RcsC"/>
    <property type="match status" value="1"/>
</dbReference>
<proteinExistence type="inferred from homology"/>
<dbReference type="CDD" id="cd17546">
    <property type="entry name" value="REC_hyHK_CKI1_RcsC-like"/>
    <property type="match status" value="2"/>
</dbReference>
<evidence type="ECO:0000256" key="17">
    <source>
        <dbReference type="ARBA" id="ARBA00074306"/>
    </source>
</evidence>
<dbReference type="InterPro" id="IPR011006">
    <property type="entry name" value="CheY-like_superfamily"/>
</dbReference>
<reference evidence="24 25" key="1">
    <citation type="submission" date="2016-10" db="EMBL/GenBank/DDBJ databases">
        <authorList>
            <person name="de Groot N.N."/>
        </authorList>
    </citation>
    <scope>NUCLEOTIDE SEQUENCE [LARGE SCALE GENOMIC DNA]</scope>
    <source>
        <strain evidence="24 25">DSM 2179</strain>
    </source>
</reference>
<evidence type="ECO:0000256" key="5">
    <source>
        <dbReference type="ARBA" id="ARBA00022475"/>
    </source>
</evidence>
<dbReference type="EMBL" id="FNZK01000003">
    <property type="protein sequence ID" value="SEJ09649.1"/>
    <property type="molecule type" value="Genomic_DNA"/>
</dbReference>
<dbReference type="AlphaFoldDB" id="A0A1H6VYD8"/>
<dbReference type="InterPro" id="IPR029016">
    <property type="entry name" value="GAF-like_dom_sf"/>
</dbReference>
<dbReference type="GO" id="GO:0005886">
    <property type="term" value="C:plasma membrane"/>
    <property type="evidence" value="ECO:0007669"/>
    <property type="project" value="UniProtKB-SubCell"/>
</dbReference>
<dbReference type="CDD" id="cd00088">
    <property type="entry name" value="HPT"/>
    <property type="match status" value="1"/>
</dbReference>
<dbReference type="InterPro" id="IPR001789">
    <property type="entry name" value="Sig_transdc_resp-reg_receiver"/>
</dbReference>
<dbReference type="PANTHER" id="PTHR45339:SF1">
    <property type="entry name" value="HYBRID SIGNAL TRANSDUCTION HISTIDINE KINASE J"/>
    <property type="match status" value="1"/>
</dbReference>
<dbReference type="InterPro" id="IPR005467">
    <property type="entry name" value="His_kinase_dom"/>
</dbReference>
<feature type="domain" description="HPt" evidence="23">
    <location>
        <begin position="938"/>
        <end position="1033"/>
    </location>
</feature>
<evidence type="ECO:0000256" key="9">
    <source>
        <dbReference type="ARBA" id="ARBA00022741"/>
    </source>
</evidence>
<evidence type="ECO:0000256" key="13">
    <source>
        <dbReference type="ARBA" id="ARBA00023012"/>
    </source>
</evidence>
<dbReference type="Pfam" id="PF01590">
    <property type="entry name" value="GAF"/>
    <property type="match status" value="1"/>
</dbReference>
<dbReference type="SUPFAM" id="SSF47226">
    <property type="entry name" value="Histidine-containing phosphotransfer domain, HPT domain"/>
    <property type="match status" value="1"/>
</dbReference>
<dbReference type="InterPro" id="IPR003018">
    <property type="entry name" value="GAF"/>
</dbReference>
<evidence type="ECO:0000256" key="20">
    <source>
        <dbReference type="SAM" id="Phobius"/>
    </source>
</evidence>
<dbReference type="SMART" id="SM00448">
    <property type="entry name" value="REC"/>
    <property type="match status" value="2"/>
</dbReference>
<dbReference type="SUPFAM" id="SSF47384">
    <property type="entry name" value="Homodimeric domain of signal transducing histidine kinase"/>
    <property type="match status" value="1"/>
</dbReference>
<dbReference type="Gene3D" id="3.30.450.20">
    <property type="entry name" value="PAS domain"/>
    <property type="match status" value="1"/>
</dbReference>
<evidence type="ECO:0000256" key="2">
    <source>
        <dbReference type="ARBA" id="ARBA00004651"/>
    </source>
</evidence>
<comment type="similarity">
    <text evidence="3">In the N-terminal section; belongs to the phytochrome family.</text>
</comment>
<accession>A0A1H6VYD8</accession>
<evidence type="ECO:0000256" key="3">
    <source>
        <dbReference type="ARBA" id="ARBA00006402"/>
    </source>
</evidence>
<evidence type="ECO:0000256" key="14">
    <source>
        <dbReference type="ARBA" id="ARBA00023136"/>
    </source>
</evidence>
<dbReference type="Pfam" id="PF00512">
    <property type="entry name" value="HisKA"/>
    <property type="match status" value="1"/>
</dbReference>
<keyword evidence="11" id="KW-0067">ATP-binding</keyword>
<keyword evidence="5" id="KW-1003">Cell membrane</keyword>
<dbReference type="STRING" id="84035.SAMN05660742_103146"/>
<feature type="modified residue" description="4-aspartylphosphate" evidence="19">
    <location>
        <position position="828"/>
    </location>
</feature>
<dbReference type="Gene3D" id="1.20.120.160">
    <property type="entry name" value="HPT domain"/>
    <property type="match status" value="1"/>
</dbReference>
<evidence type="ECO:0000259" key="22">
    <source>
        <dbReference type="PROSITE" id="PS50110"/>
    </source>
</evidence>
<dbReference type="SMART" id="SM00388">
    <property type="entry name" value="HisKA"/>
    <property type="match status" value="1"/>
</dbReference>
<dbReference type="SMART" id="SM00065">
    <property type="entry name" value="GAF"/>
    <property type="match status" value="1"/>
</dbReference>
<comment type="subunit">
    <text evidence="15">At low DSF concentrations, interacts with RpfF.</text>
</comment>
<dbReference type="SUPFAM" id="SSF55874">
    <property type="entry name" value="ATPase domain of HSP90 chaperone/DNA topoisomerase II/histidine kinase"/>
    <property type="match status" value="1"/>
</dbReference>
<feature type="domain" description="Response regulatory" evidence="22">
    <location>
        <begin position="634"/>
        <end position="754"/>
    </location>
</feature>
<dbReference type="PROSITE" id="PS50110">
    <property type="entry name" value="RESPONSE_REGULATORY"/>
    <property type="match status" value="2"/>
</dbReference>
<feature type="transmembrane region" description="Helical" evidence="20">
    <location>
        <begin position="7"/>
        <end position="26"/>
    </location>
</feature>
<dbReference type="CDD" id="cd16922">
    <property type="entry name" value="HATPase_EvgS-ArcB-TorS-like"/>
    <property type="match status" value="1"/>
</dbReference>
<comment type="subcellular location">
    <subcellularLocation>
        <location evidence="2">Cell membrane</location>
        <topology evidence="2">Multi-pass membrane protein</topology>
    </subcellularLocation>
</comment>
<evidence type="ECO:0000259" key="21">
    <source>
        <dbReference type="PROSITE" id="PS50109"/>
    </source>
</evidence>
<keyword evidence="12 20" id="KW-1133">Transmembrane helix</keyword>
<keyword evidence="7" id="KW-0808">Transferase</keyword>
<dbReference type="RefSeq" id="WP_091829494.1">
    <property type="nucleotide sequence ID" value="NZ_FNZK01000003.1"/>
</dbReference>